<keyword evidence="1" id="KW-0472">Membrane</keyword>
<dbReference type="EMBL" id="JASAOG010000151">
    <property type="protein sequence ID" value="KAK0047470.1"/>
    <property type="molecule type" value="Genomic_DNA"/>
</dbReference>
<keyword evidence="1" id="KW-1133">Transmembrane helix</keyword>
<dbReference type="AlphaFoldDB" id="A0AAD8B3R6"/>
<organism evidence="2 3">
    <name type="scientific">Biomphalaria pfeifferi</name>
    <name type="common">Bloodfluke planorb</name>
    <name type="synonym">Freshwater snail</name>
    <dbReference type="NCBI Taxonomy" id="112525"/>
    <lineage>
        <taxon>Eukaryota</taxon>
        <taxon>Metazoa</taxon>
        <taxon>Spiralia</taxon>
        <taxon>Lophotrochozoa</taxon>
        <taxon>Mollusca</taxon>
        <taxon>Gastropoda</taxon>
        <taxon>Heterobranchia</taxon>
        <taxon>Euthyneura</taxon>
        <taxon>Panpulmonata</taxon>
        <taxon>Hygrophila</taxon>
        <taxon>Lymnaeoidea</taxon>
        <taxon>Planorbidae</taxon>
        <taxon>Biomphalaria</taxon>
    </lineage>
</organism>
<proteinExistence type="predicted"/>
<reference evidence="2" key="1">
    <citation type="journal article" date="2023" name="PLoS Negl. Trop. Dis.">
        <title>A genome sequence for Biomphalaria pfeifferi, the major vector snail for the human-infecting parasite Schistosoma mansoni.</title>
        <authorList>
            <person name="Bu L."/>
            <person name="Lu L."/>
            <person name="Laidemitt M.R."/>
            <person name="Zhang S.M."/>
            <person name="Mutuku M."/>
            <person name="Mkoji G."/>
            <person name="Steinauer M."/>
            <person name="Loker E.S."/>
        </authorList>
    </citation>
    <scope>NUCLEOTIDE SEQUENCE</scope>
    <source>
        <strain evidence="2">KasaAsao</strain>
    </source>
</reference>
<gene>
    <name evidence="2" type="ORF">Bpfe_023177</name>
</gene>
<comment type="caution">
    <text evidence="2">The sequence shown here is derived from an EMBL/GenBank/DDBJ whole genome shotgun (WGS) entry which is preliminary data.</text>
</comment>
<keyword evidence="1" id="KW-0812">Transmembrane</keyword>
<protein>
    <submittedName>
        <fullName evidence="2">Uncharacterized protein</fullName>
    </submittedName>
</protein>
<keyword evidence="3" id="KW-1185">Reference proteome</keyword>
<name>A0AAD8B3R6_BIOPF</name>
<feature type="transmembrane region" description="Helical" evidence="1">
    <location>
        <begin position="333"/>
        <end position="359"/>
    </location>
</feature>
<evidence type="ECO:0000313" key="3">
    <source>
        <dbReference type="Proteomes" id="UP001233172"/>
    </source>
</evidence>
<evidence type="ECO:0000256" key="1">
    <source>
        <dbReference type="SAM" id="Phobius"/>
    </source>
</evidence>
<evidence type="ECO:0000313" key="2">
    <source>
        <dbReference type="EMBL" id="KAK0047470.1"/>
    </source>
</evidence>
<sequence length="426" mass="48845">MMFNAGLSFWSLYLLIIIVTLIGRSLHSFHTISFSYMKNFNTNQTFPKDRDACVDGGICIINVRISVSDKYNTAAYGCSSSQLVRNITWDNKEEQQFLNNLRQECNGQKRCTILESAQNNLQINCTQSLVQTDVMRIDYWCKPTTPDNLSVFDMSKDINTWLKDKALISAVTFILRTKTKLFNSRSCIITTNKRDALVHLLHIDWGQTCYKTDIAYKQFIEINNKRIFYCESRFNYTIRVSSKQINITVSSTSRFIWMEVQASKFQSVECQNHKPQTVDYISEAETSCPALTHTTTKRTTSTSKNLSTSDWATTLTTLISSVHNSPGKGTNRFFIISISSGVVALLTLVVVIIIAIALCRRRNKIDQSSKKDKDELPSSQHKDGQIYHEIFQSENVELYRESHIRSDPNNFTPIYLELEDSCYTKK</sequence>
<accession>A0AAD8B3R6</accession>
<reference evidence="2" key="2">
    <citation type="submission" date="2023-04" db="EMBL/GenBank/DDBJ databases">
        <authorList>
            <person name="Bu L."/>
            <person name="Lu L."/>
            <person name="Laidemitt M.R."/>
            <person name="Zhang S.M."/>
            <person name="Mutuku M."/>
            <person name="Mkoji G."/>
            <person name="Steinauer M."/>
            <person name="Loker E.S."/>
        </authorList>
    </citation>
    <scope>NUCLEOTIDE SEQUENCE</scope>
    <source>
        <strain evidence="2">KasaAsao</strain>
        <tissue evidence="2">Whole Snail</tissue>
    </source>
</reference>
<dbReference type="Proteomes" id="UP001233172">
    <property type="component" value="Unassembled WGS sequence"/>
</dbReference>